<dbReference type="Pfam" id="PF16324">
    <property type="entry name" value="DUF4960"/>
    <property type="match status" value="1"/>
</dbReference>
<name>A0A1G6ZUT5_9SPHI</name>
<organism evidence="2 3">
    <name type="scientific">Mucilaginibacter pineti</name>
    <dbReference type="NCBI Taxonomy" id="1391627"/>
    <lineage>
        <taxon>Bacteria</taxon>
        <taxon>Pseudomonadati</taxon>
        <taxon>Bacteroidota</taxon>
        <taxon>Sphingobacteriia</taxon>
        <taxon>Sphingobacteriales</taxon>
        <taxon>Sphingobacteriaceae</taxon>
        <taxon>Mucilaginibacter</taxon>
    </lineage>
</organism>
<dbReference type="OrthoDB" id="727829at2"/>
<evidence type="ECO:0000313" key="3">
    <source>
        <dbReference type="Proteomes" id="UP000199072"/>
    </source>
</evidence>
<accession>A0A1G6ZUT5</accession>
<dbReference type="EMBL" id="FNAI01000003">
    <property type="protein sequence ID" value="SDE05356.1"/>
    <property type="molecule type" value="Genomic_DNA"/>
</dbReference>
<evidence type="ECO:0000313" key="2">
    <source>
        <dbReference type="EMBL" id="SDE05356.1"/>
    </source>
</evidence>
<dbReference type="InterPro" id="IPR032526">
    <property type="entry name" value="DUF4960"/>
</dbReference>
<dbReference type="Gene3D" id="2.60.40.2340">
    <property type="match status" value="2"/>
</dbReference>
<dbReference type="RefSeq" id="WP_091148665.1">
    <property type="nucleotide sequence ID" value="NZ_FNAI01000003.1"/>
</dbReference>
<dbReference type="PROSITE" id="PS51257">
    <property type="entry name" value="PROKAR_LIPOPROTEIN"/>
    <property type="match status" value="1"/>
</dbReference>
<dbReference type="STRING" id="1391627.SAMN05216464_103472"/>
<sequence length="458" mass="48618">MRNIGKNYSKIIAIILLCSAVFSSCKKYKSDLDLSSSARINALKANGVSGTIDESTKTITLLLPLGSDLSAVNPEITLPAGATIAPAAGAVMDMTQPVTYRVANGNIYSDYIVKATVEPAFTSFKVNGVAGTIDDIGHTIAVTLPPGSDLTALKPDFTASSGLTVTPATGTVQDFTSPVNYKVTSSVATFDYKVTVQTAIYIGFVGTAANRAGITNPDEKAAADWLFTAFPYADYVSFNDIKAGTATLSKYKAIWWHFDSAQSLPDIANDADVINRLKAYYAGGGNFFLTTYAALYLPVLGIVPPFKGSNNVFGDSSPNPGGNWGINFNGRESHPLFQGLALANAHVAYLISDGTERLNHTAWWKVNEWGGYTNAAGWRAQTGGIDLATVDGDDTRDVTCGIAEFPSKSGSGKTLVIALGAYDWYAEPIPGTNTQGPANSYLPNIKRMSLNALNYLTK</sequence>
<keyword evidence="3" id="KW-1185">Reference proteome</keyword>
<gene>
    <name evidence="2" type="ORF">SAMN05216464_103472</name>
</gene>
<dbReference type="Proteomes" id="UP000199072">
    <property type="component" value="Unassembled WGS sequence"/>
</dbReference>
<reference evidence="2 3" key="1">
    <citation type="submission" date="2016-10" db="EMBL/GenBank/DDBJ databases">
        <authorList>
            <person name="de Groot N.N."/>
        </authorList>
    </citation>
    <scope>NUCLEOTIDE SEQUENCE [LARGE SCALE GENOMIC DNA]</scope>
    <source>
        <strain evidence="2 3">47C3B</strain>
    </source>
</reference>
<feature type="domain" description="DUF4960" evidence="1">
    <location>
        <begin position="204"/>
        <end position="456"/>
    </location>
</feature>
<protein>
    <recommendedName>
        <fullName evidence="1">DUF4960 domain-containing protein</fullName>
    </recommendedName>
</protein>
<evidence type="ECO:0000259" key="1">
    <source>
        <dbReference type="Pfam" id="PF16324"/>
    </source>
</evidence>
<proteinExistence type="predicted"/>
<dbReference type="AlphaFoldDB" id="A0A1G6ZUT5"/>